<dbReference type="AlphaFoldDB" id="M7SRL5"/>
<organism evidence="1 2">
    <name type="scientific">Eutypa lata (strain UCR-EL1)</name>
    <name type="common">Grapevine dieback disease fungus</name>
    <name type="synonym">Eutypa armeniacae</name>
    <dbReference type="NCBI Taxonomy" id="1287681"/>
    <lineage>
        <taxon>Eukaryota</taxon>
        <taxon>Fungi</taxon>
        <taxon>Dikarya</taxon>
        <taxon>Ascomycota</taxon>
        <taxon>Pezizomycotina</taxon>
        <taxon>Sordariomycetes</taxon>
        <taxon>Xylariomycetidae</taxon>
        <taxon>Xylariales</taxon>
        <taxon>Diatrypaceae</taxon>
        <taxon>Eutypa</taxon>
    </lineage>
</organism>
<dbReference type="OMA" id="WHLACEF"/>
<proteinExistence type="predicted"/>
<dbReference type="EMBL" id="KB706131">
    <property type="protein sequence ID" value="EMR69104.1"/>
    <property type="molecule type" value="Genomic_DNA"/>
</dbReference>
<dbReference type="KEGG" id="ela:UCREL1_3874"/>
<dbReference type="Proteomes" id="UP000012174">
    <property type="component" value="Unassembled WGS sequence"/>
</dbReference>
<accession>M7SRL5</accession>
<gene>
    <name evidence="1" type="ORF">UCREL1_3874</name>
</gene>
<name>M7SRL5_EUTLA</name>
<reference evidence="2" key="1">
    <citation type="journal article" date="2013" name="Genome Announc.">
        <title>Draft genome sequence of the grapevine dieback fungus Eutypa lata UCR-EL1.</title>
        <authorList>
            <person name="Blanco-Ulate B."/>
            <person name="Rolshausen P.E."/>
            <person name="Cantu D."/>
        </authorList>
    </citation>
    <scope>NUCLEOTIDE SEQUENCE [LARGE SCALE GENOMIC DNA]</scope>
    <source>
        <strain evidence="2">UCR-EL1</strain>
    </source>
</reference>
<keyword evidence="2" id="KW-1185">Reference proteome</keyword>
<dbReference type="eggNOG" id="ENOG502SM61">
    <property type="taxonomic scope" value="Eukaryota"/>
</dbReference>
<sequence length="197" mass="23118">MNLMRRTLGAERLTELLQEDITRADEYWQSMSEQSNGQWQPARIQLSMRGLGCDDFLDWFLPKGRDDDFDMEKLSAHPEHWAVNATQDGIFVLETLGDKVSRFWLKFYYDKAADFVADLPDHPRKMIGRGCTEAGVPMVEVCHQFRGHEDKEGFDVDLAVYFPSACEEDLRETHRRHLMVEFRNWFEQAYRSSRLSS</sequence>
<dbReference type="OrthoDB" id="3006326at2759"/>
<evidence type="ECO:0000313" key="2">
    <source>
        <dbReference type="Proteomes" id="UP000012174"/>
    </source>
</evidence>
<protein>
    <submittedName>
        <fullName evidence="1">Uncharacterized protein</fullName>
    </submittedName>
</protein>
<evidence type="ECO:0000313" key="1">
    <source>
        <dbReference type="EMBL" id="EMR69104.1"/>
    </source>
</evidence>
<dbReference type="HOGENOM" id="CLU_100117_0_0_1"/>